<name>A0A8E2B556_9APHY</name>
<evidence type="ECO:0000313" key="5">
    <source>
        <dbReference type="Proteomes" id="UP000250043"/>
    </source>
</evidence>
<dbReference type="EMBL" id="KV722364">
    <property type="protein sequence ID" value="OCH92797.1"/>
    <property type="molecule type" value="Genomic_DNA"/>
</dbReference>
<reference evidence="4 5" key="1">
    <citation type="submission" date="2016-07" db="EMBL/GenBank/DDBJ databases">
        <title>Draft genome of the white-rot fungus Obba rivulosa 3A-2.</title>
        <authorList>
            <consortium name="DOE Joint Genome Institute"/>
            <person name="Miettinen O."/>
            <person name="Riley R."/>
            <person name="Acob R."/>
            <person name="Barry K."/>
            <person name="Cullen D."/>
            <person name="De Vries R."/>
            <person name="Hainaut M."/>
            <person name="Hatakka A."/>
            <person name="Henrissat B."/>
            <person name="Hilden K."/>
            <person name="Kuo R."/>
            <person name="Labutti K."/>
            <person name="Lipzen A."/>
            <person name="Makela M.R."/>
            <person name="Sandor L."/>
            <person name="Spatafora J.W."/>
            <person name="Grigoriev I.V."/>
            <person name="Hibbett D.S."/>
        </authorList>
    </citation>
    <scope>NUCLEOTIDE SEQUENCE [LARGE SCALE GENOMIC DNA]</scope>
    <source>
        <strain evidence="4 5">3A-2</strain>
    </source>
</reference>
<feature type="domain" description="DUF6533" evidence="3">
    <location>
        <begin position="25"/>
        <end position="68"/>
    </location>
</feature>
<feature type="transmembrane region" description="Helical" evidence="2">
    <location>
        <begin position="20"/>
        <end position="41"/>
    </location>
</feature>
<dbReference type="InterPro" id="IPR045340">
    <property type="entry name" value="DUF6533"/>
</dbReference>
<feature type="transmembrane region" description="Helical" evidence="2">
    <location>
        <begin position="122"/>
        <end position="143"/>
    </location>
</feature>
<gene>
    <name evidence="4" type="ORF">OBBRIDRAFT_886033</name>
</gene>
<feature type="region of interest" description="Disordered" evidence="1">
    <location>
        <begin position="307"/>
        <end position="357"/>
    </location>
</feature>
<dbReference type="AlphaFoldDB" id="A0A8E2B556"/>
<organism evidence="4 5">
    <name type="scientific">Obba rivulosa</name>
    <dbReference type="NCBI Taxonomy" id="1052685"/>
    <lineage>
        <taxon>Eukaryota</taxon>
        <taxon>Fungi</taxon>
        <taxon>Dikarya</taxon>
        <taxon>Basidiomycota</taxon>
        <taxon>Agaricomycotina</taxon>
        <taxon>Agaricomycetes</taxon>
        <taxon>Polyporales</taxon>
        <taxon>Gelatoporiaceae</taxon>
        <taxon>Obba</taxon>
    </lineage>
</organism>
<feature type="compositionally biased region" description="Acidic residues" evidence="1">
    <location>
        <begin position="314"/>
        <end position="324"/>
    </location>
</feature>
<dbReference type="Proteomes" id="UP000250043">
    <property type="component" value="Unassembled WGS sequence"/>
</dbReference>
<dbReference type="OrthoDB" id="2802397at2759"/>
<keyword evidence="5" id="KW-1185">Reference proteome</keyword>
<feature type="transmembrane region" description="Helical" evidence="2">
    <location>
        <begin position="216"/>
        <end position="237"/>
    </location>
</feature>
<protein>
    <recommendedName>
        <fullName evidence="3">DUF6533 domain-containing protein</fullName>
    </recommendedName>
</protein>
<keyword evidence="2" id="KW-1133">Transmembrane helix</keyword>
<feature type="transmembrane region" description="Helical" evidence="2">
    <location>
        <begin position="96"/>
        <end position="115"/>
    </location>
</feature>
<feature type="transmembrane region" description="Helical" evidence="2">
    <location>
        <begin position="53"/>
        <end position="76"/>
    </location>
</feature>
<evidence type="ECO:0000256" key="2">
    <source>
        <dbReference type="SAM" id="Phobius"/>
    </source>
</evidence>
<feature type="transmembrane region" description="Helical" evidence="2">
    <location>
        <begin position="176"/>
        <end position="195"/>
    </location>
</feature>
<sequence>MSLFGPDIANEIAQIAQSGWIGNTCSLSACAIVFYDHVVTLSREVELMWGRKLTSVIMLFYLNRWSIFVWAVMQFAYLNNLATLPSCEGVDFFSDAVGILLYAIWAVFSGIRIYAISGGSWWLALVVFLLSLVAIGTNAYGWYAVAWFQINSLPVLGAACFSGRNVSAATDTALTISSRTCQIIADILVLIVTWYKTYALKRAAVRNNIEAPLATTLLRDGSISFLALLVLNVVDIAGWSTNLFIYGSSFITPLSSIVISRFLLDLRQITYSQHDDPSNVSPSTVHSQPSSIRFRSFVDNIGEQLDLGSRTSDQDMDWVEDDSETNAGETIGMDAYDDEAGPKLPDIPAIDEMNSSG</sequence>
<evidence type="ECO:0000259" key="3">
    <source>
        <dbReference type="Pfam" id="PF20151"/>
    </source>
</evidence>
<keyword evidence="2" id="KW-0812">Transmembrane</keyword>
<accession>A0A8E2B556</accession>
<proteinExistence type="predicted"/>
<evidence type="ECO:0000313" key="4">
    <source>
        <dbReference type="EMBL" id="OCH92797.1"/>
    </source>
</evidence>
<evidence type="ECO:0000256" key="1">
    <source>
        <dbReference type="SAM" id="MobiDB-lite"/>
    </source>
</evidence>
<feature type="transmembrane region" description="Helical" evidence="2">
    <location>
        <begin position="243"/>
        <end position="264"/>
    </location>
</feature>
<dbReference type="Pfam" id="PF20151">
    <property type="entry name" value="DUF6533"/>
    <property type="match status" value="1"/>
</dbReference>
<keyword evidence="2" id="KW-0472">Membrane</keyword>